<evidence type="ECO:0000313" key="1">
    <source>
        <dbReference type="EMBL" id="KKK88505.1"/>
    </source>
</evidence>
<proteinExistence type="predicted"/>
<organism evidence="1">
    <name type="scientific">marine sediment metagenome</name>
    <dbReference type="NCBI Taxonomy" id="412755"/>
    <lineage>
        <taxon>unclassified sequences</taxon>
        <taxon>metagenomes</taxon>
        <taxon>ecological metagenomes</taxon>
    </lineage>
</organism>
<comment type="caution">
    <text evidence="1">The sequence shown here is derived from an EMBL/GenBank/DDBJ whole genome shotgun (WGS) entry which is preliminary data.</text>
</comment>
<accession>A0A0F8ZR82</accession>
<dbReference type="AlphaFoldDB" id="A0A0F8ZR82"/>
<protein>
    <submittedName>
        <fullName evidence="1">Uncharacterized protein</fullName>
    </submittedName>
</protein>
<dbReference type="EMBL" id="LAZR01049924">
    <property type="protein sequence ID" value="KKK88505.1"/>
    <property type="molecule type" value="Genomic_DNA"/>
</dbReference>
<reference evidence="1" key="1">
    <citation type="journal article" date="2015" name="Nature">
        <title>Complex archaea that bridge the gap between prokaryotes and eukaryotes.</title>
        <authorList>
            <person name="Spang A."/>
            <person name="Saw J.H."/>
            <person name="Jorgensen S.L."/>
            <person name="Zaremba-Niedzwiedzka K."/>
            <person name="Martijn J."/>
            <person name="Lind A.E."/>
            <person name="van Eijk R."/>
            <person name="Schleper C."/>
            <person name="Guy L."/>
            <person name="Ettema T.J."/>
        </authorList>
    </citation>
    <scope>NUCLEOTIDE SEQUENCE</scope>
</reference>
<sequence>MTLLQFASVLATVVLLLIVLAMATGHLVVVI</sequence>
<gene>
    <name evidence="1" type="ORF">LCGC14_2742510</name>
</gene>
<name>A0A0F8ZR82_9ZZZZ</name>